<dbReference type="EMBL" id="CH991546">
    <property type="protein sequence ID" value="EDQ91032.1"/>
    <property type="molecule type" value="Genomic_DNA"/>
</dbReference>
<feature type="region of interest" description="Disordered" evidence="5">
    <location>
        <begin position="221"/>
        <end position="259"/>
    </location>
</feature>
<dbReference type="SUPFAM" id="SSF46585">
    <property type="entry name" value="HR1 repeat"/>
    <property type="match status" value="1"/>
</dbReference>
<keyword evidence="6" id="KW-1133">Transmembrane helix</keyword>
<evidence type="ECO:0000313" key="11">
    <source>
        <dbReference type="Proteomes" id="UP000001357"/>
    </source>
</evidence>
<dbReference type="Gene3D" id="2.30.30.40">
    <property type="entry name" value="SH3 Domains"/>
    <property type="match status" value="2"/>
</dbReference>
<evidence type="ECO:0000256" key="4">
    <source>
        <dbReference type="SAM" id="Coils"/>
    </source>
</evidence>
<dbReference type="InterPro" id="IPR038499">
    <property type="entry name" value="BRO1_sf"/>
</dbReference>
<accession>A9UV77</accession>
<evidence type="ECO:0000256" key="1">
    <source>
        <dbReference type="ARBA" id="ARBA00022443"/>
    </source>
</evidence>
<dbReference type="Gene3D" id="1.10.287.160">
    <property type="entry name" value="HR1 repeat"/>
    <property type="match status" value="1"/>
</dbReference>
<dbReference type="RefSeq" id="XP_001744329.1">
    <property type="nucleotide sequence ID" value="XM_001744277.1"/>
</dbReference>
<dbReference type="Proteomes" id="UP000001357">
    <property type="component" value="Unassembled WGS sequence"/>
</dbReference>
<dbReference type="STRING" id="81824.A9UV77"/>
<protein>
    <recommendedName>
        <fullName evidence="12">SH3 domain-containing protein</fullName>
    </recommendedName>
</protein>
<evidence type="ECO:0000256" key="2">
    <source>
        <dbReference type="PROSITE-ProRule" id="PRU00192"/>
    </source>
</evidence>
<dbReference type="InterPro" id="IPR019339">
    <property type="entry name" value="CIR_N_dom"/>
</dbReference>
<evidence type="ECO:0008006" key="12">
    <source>
        <dbReference type="Google" id="ProtNLM"/>
    </source>
</evidence>
<dbReference type="PROSITE" id="PS50002">
    <property type="entry name" value="SH3"/>
    <property type="match status" value="2"/>
</dbReference>
<dbReference type="PANTHER" id="PTHR23031:SF15">
    <property type="entry name" value="LD12055P"/>
    <property type="match status" value="1"/>
</dbReference>
<dbReference type="eggNOG" id="KOG3869">
    <property type="taxonomic scope" value="Eukaryota"/>
</dbReference>
<dbReference type="Pfam" id="PF10197">
    <property type="entry name" value="Cir_N"/>
    <property type="match status" value="1"/>
</dbReference>
<dbReference type="InterPro" id="IPR036274">
    <property type="entry name" value="HR1_rpt_sf"/>
</dbReference>
<feature type="region of interest" description="Disordered" evidence="5">
    <location>
        <begin position="598"/>
        <end position="620"/>
    </location>
</feature>
<evidence type="ECO:0000256" key="3">
    <source>
        <dbReference type="PROSITE-ProRule" id="PRU01207"/>
    </source>
</evidence>
<keyword evidence="3 4" id="KW-0175">Coiled coil</keyword>
<dbReference type="GO" id="GO:0007165">
    <property type="term" value="P:signal transduction"/>
    <property type="evidence" value="ECO:0007669"/>
    <property type="project" value="InterPro"/>
</dbReference>
<gene>
    <name evidence="10" type="ORF">MONBRDRAFT_31693</name>
</gene>
<dbReference type="PANTHER" id="PTHR23031">
    <property type="entry name" value="RHOPHILIN"/>
    <property type="match status" value="1"/>
</dbReference>
<evidence type="ECO:0000313" key="10">
    <source>
        <dbReference type="EMBL" id="EDQ91032.1"/>
    </source>
</evidence>
<sequence length="1024" mass="113293">MNAKEMRERGEKERERERERRLSFCTKFSLFFEELTASGATLGQLQAACRFDAEAGESKGAGVIKRRNFKKSWHPHTRANIEKVWIAEQKMLAEKSKTQQLQKELEEERAREELSRMAEDSGHRKREEKVEWMYAGAMGAADNRDEYLLGKPVDKTVLLNTKDDEDQMRFADRRREGVSPPRHHDRPAPGPGPAPAPARTAPPKVDDQAERDAARLKAMMSNAEWHQKGRKERVDRYEQSLREEEAAALQPREVEDGTEGDGAKFIQEMSKTSWSSEATAHLGDRIRRHRHYIQSTSHSYDSGGLRSLRSWLELEACPASFSTSTMNRPASIPELSTPEAVAFAGQRRQALFNYKKGKKHQVRLKEGDQLEILATPGNGWVQVKNLSRKTEGWCPSAYVSGATHASQSQSLALKQTADDRTSTGLVSRPVLLSSTSSQSLNVAGVLDVPDPVSQPLAHIGESDEAAFDSDSDHEDAAWHTDSLNDVTKQSDPPLVTVALAGVRANTASPPADSQAPPLQQPFARATFAFAPTHEDELALQPGLCVLILKRPDGGWWYGRAIADSRAGTSVPTELTGTPGASGWFPSNYVALTSPHNASHFSSDATKDAAPKSSAPEVPPPLLRRNTVTQLVQTRRNELNAAIEKELRLREGATKLLRTFHRASKRERKRLQPQEEEVAVTLAFANSNLQRLRTELHQLNDRMQANVRRSVHLAHKSLHATKTQAPEADRAPAWPMVALGLKETGGYTVEAQLMEVIHHHFGVTSSLTAGVQEQLLTTRKYDCFNGQPSSSSAVALEAAATLFNAASLSTHLAVACDLTVAEECGRAAAYFERAAGLVQFVAEEYNLRDSADLAPVTLRVIGALCLAQAQECLLLQQLAVRPRLAPGEAATVADMMLHVSNKLSANLLHGYLPPSWQVLCQIKAVMYEALADFWTGLEQLSDAQAAANSTSAAQWSGVARLLRAELLFKHVLRDQADKLPRAADLRLRLEGWAAEMICWLFWGLLSFIMFIHHLAPCERSILKHR</sequence>
<dbReference type="Gene3D" id="1.25.40.280">
    <property type="entry name" value="alix/aip1 like domains"/>
    <property type="match status" value="1"/>
</dbReference>
<feature type="region of interest" description="Disordered" evidence="5">
    <location>
        <begin position="159"/>
        <end position="209"/>
    </location>
</feature>
<feature type="compositionally biased region" description="Basic and acidic residues" evidence="5">
    <location>
        <begin position="232"/>
        <end position="245"/>
    </location>
</feature>
<keyword evidence="6" id="KW-0472">Membrane</keyword>
<reference evidence="10 11" key="1">
    <citation type="journal article" date="2008" name="Nature">
        <title>The genome of the choanoflagellate Monosiga brevicollis and the origin of metazoans.</title>
        <authorList>
            <consortium name="JGI Sequencing"/>
            <person name="King N."/>
            <person name="Westbrook M.J."/>
            <person name="Young S.L."/>
            <person name="Kuo A."/>
            <person name="Abedin M."/>
            <person name="Chapman J."/>
            <person name="Fairclough S."/>
            <person name="Hellsten U."/>
            <person name="Isogai Y."/>
            <person name="Letunic I."/>
            <person name="Marr M."/>
            <person name="Pincus D."/>
            <person name="Putnam N."/>
            <person name="Rokas A."/>
            <person name="Wright K.J."/>
            <person name="Zuzow R."/>
            <person name="Dirks W."/>
            <person name="Good M."/>
            <person name="Goodstein D."/>
            <person name="Lemons D."/>
            <person name="Li W."/>
            <person name="Lyons J.B."/>
            <person name="Morris A."/>
            <person name="Nichols S."/>
            <person name="Richter D.J."/>
            <person name="Salamov A."/>
            <person name="Bork P."/>
            <person name="Lim W.A."/>
            <person name="Manning G."/>
            <person name="Miller W.T."/>
            <person name="McGinnis W."/>
            <person name="Shapiro H."/>
            <person name="Tjian R."/>
            <person name="Grigoriev I.V."/>
            <person name="Rokhsar D."/>
        </authorList>
    </citation>
    <scope>NUCLEOTIDE SEQUENCE [LARGE SCALE GENOMIC DNA]</scope>
    <source>
        <strain evidence="11">MX1 / ATCC 50154</strain>
    </source>
</reference>
<dbReference type="AlphaFoldDB" id="A9UV77"/>
<evidence type="ECO:0000256" key="6">
    <source>
        <dbReference type="SAM" id="Phobius"/>
    </source>
</evidence>
<evidence type="ECO:0000259" key="9">
    <source>
        <dbReference type="PROSITE" id="PS51860"/>
    </source>
</evidence>
<keyword evidence="6" id="KW-0812">Transmembrane</keyword>
<dbReference type="PROSITE" id="PS51860">
    <property type="entry name" value="REM_1"/>
    <property type="match status" value="1"/>
</dbReference>
<dbReference type="InterPro" id="IPR047138">
    <property type="entry name" value="RHPN1_2"/>
</dbReference>
<evidence type="ECO:0000256" key="5">
    <source>
        <dbReference type="SAM" id="MobiDB-lite"/>
    </source>
</evidence>
<feature type="transmembrane region" description="Helical" evidence="6">
    <location>
        <begin position="991"/>
        <end position="1014"/>
    </location>
</feature>
<dbReference type="SMART" id="SM01041">
    <property type="entry name" value="BRO1"/>
    <property type="match status" value="1"/>
</dbReference>
<feature type="compositionally biased region" description="Basic and acidic residues" evidence="5">
    <location>
        <begin position="167"/>
        <end position="177"/>
    </location>
</feature>
<dbReference type="SUPFAM" id="SSF50044">
    <property type="entry name" value="SH3-domain"/>
    <property type="match status" value="2"/>
</dbReference>
<dbReference type="PROSITE" id="PS51180">
    <property type="entry name" value="BRO1"/>
    <property type="match status" value="1"/>
</dbReference>
<proteinExistence type="predicted"/>
<feature type="domain" description="SH3" evidence="7">
    <location>
        <begin position="343"/>
        <end position="404"/>
    </location>
</feature>
<keyword evidence="1 2" id="KW-0728">SH3 domain</keyword>
<feature type="domain" description="REM-1" evidence="9">
    <location>
        <begin position="616"/>
        <end position="704"/>
    </location>
</feature>
<dbReference type="KEGG" id="mbr:MONBRDRAFT_31693"/>
<feature type="coiled-coil region" evidence="4">
    <location>
        <begin position="681"/>
        <end position="708"/>
    </location>
</feature>
<dbReference type="Pfam" id="PF00018">
    <property type="entry name" value="SH3_1"/>
    <property type="match status" value="2"/>
</dbReference>
<dbReference type="SMART" id="SM00326">
    <property type="entry name" value="SH3"/>
    <property type="match status" value="2"/>
</dbReference>
<dbReference type="InterPro" id="IPR004328">
    <property type="entry name" value="BRO1_dom"/>
</dbReference>
<feature type="domain" description="BRO1" evidence="8">
    <location>
        <begin position="780"/>
        <end position="1006"/>
    </location>
</feature>
<dbReference type="SMART" id="SM00742">
    <property type="entry name" value="Hr1"/>
    <property type="match status" value="1"/>
</dbReference>
<dbReference type="InterPro" id="IPR001452">
    <property type="entry name" value="SH3_domain"/>
</dbReference>
<dbReference type="InterPro" id="IPR036028">
    <property type="entry name" value="SH3-like_dom_sf"/>
</dbReference>
<feature type="region of interest" description="Disordered" evidence="5">
    <location>
        <begin position="104"/>
        <end position="127"/>
    </location>
</feature>
<organism evidence="10 11">
    <name type="scientific">Monosiga brevicollis</name>
    <name type="common">Choanoflagellate</name>
    <dbReference type="NCBI Taxonomy" id="81824"/>
    <lineage>
        <taxon>Eukaryota</taxon>
        <taxon>Choanoflagellata</taxon>
        <taxon>Craspedida</taxon>
        <taxon>Salpingoecidae</taxon>
        <taxon>Monosiga</taxon>
    </lineage>
</organism>
<dbReference type="Pfam" id="PF03097">
    <property type="entry name" value="BRO1"/>
    <property type="match status" value="1"/>
</dbReference>
<name>A9UV77_MONBE</name>
<dbReference type="SMART" id="SM01083">
    <property type="entry name" value="Cir_N"/>
    <property type="match status" value="1"/>
</dbReference>
<evidence type="ECO:0000259" key="7">
    <source>
        <dbReference type="PROSITE" id="PS50002"/>
    </source>
</evidence>
<dbReference type="GO" id="GO:0051497">
    <property type="term" value="P:negative regulation of stress fiber assembly"/>
    <property type="evidence" value="ECO:0000318"/>
    <property type="project" value="GO_Central"/>
</dbReference>
<dbReference type="InParanoid" id="A9UV77"/>
<dbReference type="GeneID" id="5889583"/>
<keyword evidence="11" id="KW-1185">Reference proteome</keyword>
<evidence type="ECO:0000259" key="8">
    <source>
        <dbReference type="PROSITE" id="PS51180"/>
    </source>
</evidence>
<feature type="domain" description="SH3" evidence="7">
    <location>
        <begin position="518"/>
        <end position="594"/>
    </location>
</feature>
<dbReference type="eggNOG" id="KOG2220">
    <property type="taxonomic scope" value="Eukaryota"/>
</dbReference>
<dbReference type="InterPro" id="IPR011072">
    <property type="entry name" value="HR1_rho-bd"/>
</dbReference>